<comment type="caution">
    <text evidence="2">The sequence shown here is derived from an EMBL/GenBank/DDBJ whole genome shotgun (WGS) entry which is preliminary data.</text>
</comment>
<sequence>MCRRTLRASQQGKILIGQARKKKGRIIEDPRWLEEAIEIFKKFYIRPNVRGAGISLMSWRRFLWAKDRIEANTFKTFCQVLGLNWEDIAENEVDAKRDLNEAPTIYNFFGRTQELAELQKWLIQERCRLIIVHGMGGIGKSALARHLVDNIADQYDYLIWISLQSAPPFAQTVIKLIQFLSQCEKEEGNISQIMQYLHHQRCLIVLDGWEEITEEDNEDTTSYKVFLERVAKEAHRSSLLLLSREKTQNITILEGQLVRFKRLGVLTCEEAKEILRAESLFGTDSELEEFSRRYSNPWILKRIAQSVRTVFDGDISPFMANSILVDDVITDFLDRQFEKLKKAEINLIYWVAIRRNSASWYQLVEDTNQFLSYNQLFQTLNDLLERHSLLVKNTEDIPTLFILDPVILKYTNNKFIESNFQEIVQLIESQKIEGTELFITHSLITEKPEDEELNQEQFRRIVRPIQKMLLTKWGSQQQLEDKLRNVLSLLEDRKLSQGYGYRNISYLISACNFAESRTPIQLRQETR</sequence>
<dbReference type="InterPro" id="IPR027417">
    <property type="entry name" value="P-loop_NTPase"/>
</dbReference>
<dbReference type="InterPro" id="IPR007111">
    <property type="entry name" value="NACHT_NTPase"/>
</dbReference>
<dbReference type="Proteomes" id="UP000222310">
    <property type="component" value="Unassembled WGS sequence"/>
</dbReference>
<feature type="domain" description="NACHT" evidence="1">
    <location>
        <begin position="128"/>
        <end position="264"/>
    </location>
</feature>
<dbReference type="AlphaFoldDB" id="A0A9Q5ZD57"/>
<reference evidence="2 3" key="1">
    <citation type="submission" date="2015-02" db="EMBL/GenBank/DDBJ databases">
        <title>Nostoc linckia genome annotation.</title>
        <authorList>
            <person name="Zhou Z."/>
        </authorList>
    </citation>
    <scope>NUCLEOTIDE SEQUENCE [LARGE SCALE GENOMIC DNA]</scope>
    <source>
        <strain evidence="3">z8</strain>
    </source>
</reference>
<evidence type="ECO:0000313" key="2">
    <source>
        <dbReference type="EMBL" id="PHK04420.1"/>
    </source>
</evidence>
<dbReference type="PANTHER" id="PTHR47691:SF3">
    <property type="entry name" value="HTH-TYPE TRANSCRIPTIONAL REGULATOR RV0890C-RELATED"/>
    <property type="match status" value="1"/>
</dbReference>
<protein>
    <submittedName>
        <fullName evidence="2">WD-repeat protein</fullName>
    </submittedName>
</protein>
<evidence type="ECO:0000313" key="3">
    <source>
        <dbReference type="Proteomes" id="UP000222310"/>
    </source>
</evidence>
<dbReference type="Pfam" id="PF05729">
    <property type="entry name" value="NACHT"/>
    <property type="match status" value="1"/>
</dbReference>
<evidence type="ECO:0000259" key="1">
    <source>
        <dbReference type="Pfam" id="PF05729"/>
    </source>
</evidence>
<proteinExistence type="predicted"/>
<dbReference type="SUPFAM" id="SSF52540">
    <property type="entry name" value="P-loop containing nucleoside triphosphate hydrolases"/>
    <property type="match status" value="1"/>
</dbReference>
<organism evidence="2 3">
    <name type="scientific">Nostoc linckia z8</name>
    <dbReference type="NCBI Taxonomy" id="1628746"/>
    <lineage>
        <taxon>Bacteria</taxon>
        <taxon>Bacillati</taxon>
        <taxon>Cyanobacteriota</taxon>
        <taxon>Cyanophyceae</taxon>
        <taxon>Nostocales</taxon>
        <taxon>Nostocaceae</taxon>
        <taxon>Nostoc</taxon>
    </lineage>
</organism>
<gene>
    <name evidence="2" type="ORF">VF08_11440</name>
</gene>
<accession>A0A9Q5ZD57</accession>
<dbReference type="Gene3D" id="3.40.50.300">
    <property type="entry name" value="P-loop containing nucleotide triphosphate hydrolases"/>
    <property type="match status" value="1"/>
</dbReference>
<name>A0A9Q5ZD57_NOSLI</name>
<dbReference type="EMBL" id="LAHD01000026">
    <property type="protein sequence ID" value="PHK04420.1"/>
    <property type="molecule type" value="Genomic_DNA"/>
</dbReference>
<dbReference type="PANTHER" id="PTHR47691">
    <property type="entry name" value="REGULATOR-RELATED"/>
    <property type="match status" value="1"/>
</dbReference>